<name>A0ABR7WCE7_9ACTN</name>
<evidence type="ECO:0000313" key="2">
    <source>
        <dbReference type="Proteomes" id="UP000602395"/>
    </source>
</evidence>
<protein>
    <submittedName>
        <fullName evidence="1">Uncharacterized protein</fullName>
    </submittedName>
</protein>
<dbReference type="Proteomes" id="UP000602395">
    <property type="component" value="Unassembled WGS sequence"/>
</dbReference>
<proteinExistence type="predicted"/>
<sequence length="237" mass="24889">MSEDAQGRSDPIHPPDTAERSVVVCGTAGGVGTSVVSALLAEYRAATSLGGASWWVDAAGNDGDLHQRLRATGDEALLRTASGTGLLPAPDAAVTDVVLHTWRFGAVPVVDAGSRPLTVLSELESPELRDVTPVLVVGPRPDLLNRAREIFTEWDQAGVLERTVVVVCCQVPTLNHQALTQMLIDVVSGSVAGVIGFDYEPVLGGGTALDREAQRGFAPGSWNAFRDLAELTSGRRA</sequence>
<comment type="caution">
    <text evidence="1">The sequence shown here is derived from an EMBL/GenBank/DDBJ whole genome shotgun (WGS) entry which is preliminary data.</text>
</comment>
<keyword evidence="2" id="KW-1185">Reference proteome</keyword>
<reference evidence="1 2" key="1">
    <citation type="submission" date="2020-09" db="EMBL/GenBank/DDBJ databases">
        <title>Novel species in genus Gordonia.</title>
        <authorList>
            <person name="Zhang G."/>
        </authorList>
    </citation>
    <scope>NUCLEOTIDE SEQUENCE [LARGE SCALE GENOMIC DNA]</scope>
    <source>
        <strain evidence="1 2">ON-33</strain>
    </source>
</reference>
<dbReference type="EMBL" id="JACWMS010000002">
    <property type="protein sequence ID" value="MBD1320471.1"/>
    <property type="molecule type" value="Genomic_DNA"/>
</dbReference>
<gene>
    <name evidence="1" type="ORF">IDF66_12855</name>
</gene>
<organism evidence="1 2">
    <name type="scientific">Gordonia hankookensis</name>
    <dbReference type="NCBI Taxonomy" id="589403"/>
    <lineage>
        <taxon>Bacteria</taxon>
        <taxon>Bacillati</taxon>
        <taxon>Actinomycetota</taxon>
        <taxon>Actinomycetes</taxon>
        <taxon>Mycobacteriales</taxon>
        <taxon>Gordoniaceae</taxon>
        <taxon>Gordonia</taxon>
    </lineage>
</organism>
<accession>A0ABR7WCE7</accession>
<dbReference type="RefSeq" id="WP_190267115.1">
    <property type="nucleotide sequence ID" value="NZ_BAABAD010000004.1"/>
</dbReference>
<evidence type="ECO:0000313" key="1">
    <source>
        <dbReference type="EMBL" id="MBD1320471.1"/>
    </source>
</evidence>